<dbReference type="Proteomes" id="UP001237156">
    <property type="component" value="Unassembled WGS sequence"/>
</dbReference>
<gene>
    <name evidence="2" type="ORF">QB898_04805</name>
</gene>
<evidence type="ECO:0000313" key="2">
    <source>
        <dbReference type="EMBL" id="MDG9699045.1"/>
    </source>
</evidence>
<accession>A0AAW6RFP3</accession>
<dbReference type="RefSeq" id="WP_050714947.1">
    <property type="nucleotide sequence ID" value="NZ_JARVII010000007.1"/>
</dbReference>
<evidence type="ECO:0000256" key="1">
    <source>
        <dbReference type="ARBA" id="ARBA00044755"/>
    </source>
</evidence>
<evidence type="ECO:0000313" key="3">
    <source>
        <dbReference type="Proteomes" id="UP001237156"/>
    </source>
</evidence>
<dbReference type="PANTHER" id="PTHR35024">
    <property type="entry name" value="HYPOTHETICAL CYTOSOLIC PROTEIN"/>
    <property type="match status" value="1"/>
</dbReference>
<comment type="caution">
    <text evidence="2">The sequence shown here is derived from an EMBL/GenBank/DDBJ whole genome shotgun (WGS) entry which is preliminary data.</text>
</comment>
<sequence length="140" mass="14559">MFGSGKDKNTPAPFSASKQIDTVIAEQCTLEGDLTAQNSIKLDGRIHGTLRCEGSAVIGETGLVKGDVYASDLLVLGRLEGNVHAGRLHLQSTAQIQGNIEAETLQVDPGARYQGSVTMRVPNAASTPLLPGSESATAKA</sequence>
<proteinExistence type="inferred from homology"/>
<protein>
    <submittedName>
        <fullName evidence="2">Polymer-forming cytoskeletal protein</fullName>
    </submittedName>
</protein>
<dbReference type="Pfam" id="PF04519">
    <property type="entry name" value="Bactofilin"/>
    <property type="match status" value="1"/>
</dbReference>
<keyword evidence="3" id="KW-1185">Reference proteome</keyword>
<dbReference type="InterPro" id="IPR007607">
    <property type="entry name" value="BacA/B"/>
</dbReference>
<dbReference type="EMBL" id="JARVII010000007">
    <property type="protein sequence ID" value="MDG9699045.1"/>
    <property type="molecule type" value="Genomic_DNA"/>
</dbReference>
<reference evidence="2 3" key="1">
    <citation type="submission" date="2023-04" db="EMBL/GenBank/DDBJ databases">
        <title>Ottowia paracancer sp. nov., isolated from human stomach.</title>
        <authorList>
            <person name="Song Y."/>
        </authorList>
    </citation>
    <scope>NUCLEOTIDE SEQUENCE [LARGE SCALE GENOMIC DNA]</scope>
    <source>
        <strain evidence="2 3">10c7w1</strain>
    </source>
</reference>
<comment type="similarity">
    <text evidence="1">Belongs to the bactofilin family.</text>
</comment>
<dbReference type="PANTHER" id="PTHR35024:SF4">
    <property type="entry name" value="POLYMER-FORMING CYTOSKELETAL PROTEIN"/>
    <property type="match status" value="1"/>
</dbReference>
<name>A0AAW6RFP3_9BURK</name>
<dbReference type="AlphaFoldDB" id="A0AAW6RFP3"/>
<organism evidence="2 3">
    <name type="scientific">Ottowia cancrivicina</name>
    <dbReference type="NCBI Taxonomy" id="3040346"/>
    <lineage>
        <taxon>Bacteria</taxon>
        <taxon>Pseudomonadati</taxon>
        <taxon>Pseudomonadota</taxon>
        <taxon>Betaproteobacteria</taxon>
        <taxon>Burkholderiales</taxon>
        <taxon>Comamonadaceae</taxon>
        <taxon>Ottowia</taxon>
    </lineage>
</organism>